<gene>
    <name evidence="1" type="ORF">OMM_03633</name>
</gene>
<dbReference type="Proteomes" id="UP000189670">
    <property type="component" value="Unassembled WGS sequence"/>
</dbReference>
<dbReference type="AlphaFoldDB" id="A0A1V1P550"/>
<evidence type="ECO:0000313" key="1">
    <source>
        <dbReference type="EMBL" id="ETR69886.1"/>
    </source>
</evidence>
<sequence length="224" mass="25715">MFFILMIDRYGINIFSASDNSFFLNSLKNNVKGNIQSQSSDNNTFHSPIPIHYIYNHEPHQNPLGNYYDDHNQEDQNNDGILDNPVSINGMEISDLYPLANSIDHYILNGWWLFNDGKMYPNDISNSKQYFRLEKNSQSVWINAEQTDVDMYYSENDVWSGQLSFLDTPENNSKFFIEIGYSTDGIDFFSCGISASLTGDGNNRFLISPDLIIALSFQLEITLH</sequence>
<proteinExistence type="predicted"/>
<dbReference type="EMBL" id="ATBP01000537">
    <property type="protein sequence ID" value="ETR69886.1"/>
    <property type="molecule type" value="Genomic_DNA"/>
</dbReference>
<comment type="caution">
    <text evidence="1">The sequence shown here is derived from an EMBL/GenBank/DDBJ whole genome shotgun (WGS) entry which is preliminary data.</text>
</comment>
<name>A0A1V1P550_9BACT</name>
<protein>
    <submittedName>
        <fullName evidence="1">Uncharacterized protein</fullName>
    </submittedName>
</protein>
<reference evidence="2" key="1">
    <citation type="submission" date="2012-11" db="EMBL/GenBank/DDBJ databases">
        <authorList>
            <person name="Lucero-Rivera Y.E."/>
            <person name="Tovar-Ramirez D."/>
        </authorList>
    </citation>
    <scope>NUCLEOTIDE SEQUENCE [LARGE SCALE GENOMIC DNA]</scope>
    <source>
        <strain evidence="2">Araruama</strain>
    </source>
</reference>
<accession>A0A1V1P550</accession>
<organism evidence="1 2">
    <name type="scientific">Candidatus Magnetoglobus multicellularis str. Araruama</name>
    <dbReference type="NCBI Taxonomy" id="890399"/>
    <lineage>
        <taxon>Bacteria</taxon>
        <taxon>Pseudomonadati</taxon>
        <taxon>Thermodesulfobacteriota</taxon>
        <taxon>Desulfobacteria</taxon>
        <taxon>Desulfobacterales</taxon>
        <taxon>Desulfobacteraceae</taxon>
        <taxon>Candidatus Magnetoglobus</taxon>
    </lineage>
</organism>
<evidence type="ECO:0000313" key="2">
    <source>
        <dbReference type="Proteomes" id="UP000189670"/>
    </source>
</evidence>